<evidence type="ECO:0000256" key="1">
    <source>
        <dbReference type="SAM" id="SignalP"/>
    </source>
</evidence>
<evidence type="ECO:0008006" key="4">
    <source>
        <dbReference type="Google" id="ProtNLM"/>
    </source>
</evidence>
<name>A0A1Y5SAY7_9RHOB</name>
<dbReference type="PROSITE" id="PS51257">
    <property type="entry name" value="PROKAR_LIPOPROTEIN"/>
    <property type="match status" value="1"/>
</dbReference>
<proteinExistence type="predicted"/>
<sequence>MAKKLTLAVVAMMLLPAAGLAGSGCHLSDHKQAISCAEGSIWDGETGTCLPKTTS</sequence>
<dbReference type="Proteomes" id="UP000193827">
    <property type="component" value="Unassembled WGS sequence"/>
</dbReference>
<keyword evidence="1" id="KW-0732">Signal</keyword>
<gene>
    <name evidence="2" type="ORF">PEL8287_01734</name>
</gene>
<feature type="signal peptide" evidence="1">
    <location>
        <begin position="1"/>
        <end position="21"/>
    </location>
</feature>
<dbReference type="RefSeq" id="WP_176228594.1">
    <property type="nucleotide sequence ID" value="NZ_FWFL01000004.1"/>
</dbReference>
<reference evidence="2 3" key="1">
    <citation type="submission" date="2017-03" db="EMBL/GenBank/DDBJ databases">
        <authorList>
            <person name="Afonso C.L."/>
            <person name="Miller P.J."/>
            <person name="Scott M.A."/>
            <person name="Spackman E."/>
            <person name="Goraichik I."/>
            <person name="Dimitrov K.M."/>
            <person name="Suarez D.L."/>
            <person name="Swayne D.E."/>
        </authorList>
    </citation>
    <scope>NUCLEOTIDE SEQUENCE [LARGE SCALE GENOMIC DNA]</scope>
    <source>
        <strain evidence="2 3">CECT 8287</strain>
    </source>
</reference>
<feature type="chain" id="PRO_5013051461" description="Chitin-binding type-2 domain-containing protein" evidence="1">
    <location>
        <begin position="22"/>
        <end position="55"/>
    </location>
</feature>
<evidence type="ECO:0000313" key="2">
    <source>
        <dbReference type="EMBL" id="SLN36537.1"/>
    </source>
</evidence>
<dbReference type="AlphaFoldDB" id="A0A1Y5SAY7"/>
<protein>
    <recommendedName>
        <fullName evidence="4">Chitin-binding type-2 domain-containing protein</fullName>
    </recommendedName>
</protein>
<evidence type="ECO:0000313" key="3">
    <source>
        <dbReference type="Proteomes" id="UP000193827"/>
    </source>
</evidence>
<dbReference type="EMBL" id="FWFL01000004">
    <property type="protein sequence ID" value="SLN36537.1"/>
    <property type="molecule type" value="Genomic_DNA"/>
</dbReference>
<accession>A0A1Y5SAY7</accession>
<organism evidence="2 3">
    <name type="scientific">Roseovarius litorisediminis</name>
    <dbReference type="NCBI Taxonomy" id="1312363"/>
    <lineage>
        <taxon>Bacteria</taxon>
        <taxon>Pseudomonadati</taxon>
        <taxon>Pseudomonadota</taxon>
        <taxon>Alphaproteobacteria</taxon>
        <taxon>Rhodobacterales</taxon>
        <taxon>Roseobacteraceae</taxon>
        <taxon>Roseovarius</taxon>
    </lineage>
</organism>
<keyword evidence="3" id="KW-1185">Reference proteome</keyword>